<evidence type="ECO:0000313" key="2">
    <source>
        <dbReference type="EMBL" id="VFK13795.1"/>
    </source>
</evidence>
<protein>
    <submittedName>
        <fullName evidence="3">Uncharacterized protein</fullName>
    </submittedName>
</protein>
<accession>A0A450XKA1</accession>
<evidence type="ECO:0000256" key="1">
    <source>
        <dbReference type="SAM" id="MobiDB-lite"/>
    </source>
</evidence>
<proteinExistence type="predicted"/>
<sequence>MTSRVHEQAIGIPDFRPDGYLPEGMHPASEAEVTFRFGTANRQRRRLVFRVRRWIELARRIDAPRLFIDGSFVTAKAEPNDVDAVVLLPSDFEERIIANSDAAIELEEMLLTRHPEEIFAAEDETDRNEGRSNSSAEPVNRIPVERAL</sequence>
<dbReference type="EMBL" id="CAADFM010000094">
    <property type="protein sequence ID" value="VFK13795.1"/>
    <property type="molecule type" value="Genomic_DNA"/>
</dbReference>
<evidence type="ECO:0000313" key="3">
    <source>
        <dbReference type="EMBL" id="VFK29578.1"/>
    </source>
</evidence>
<dbReference type="AlphaFoldDB" id="A0A450XKA1"/>
<dbReference type="EMBL" id="CAADFP010000090">
    <property type="protein sequence ID" value="VFK29578.1"/>
    <property type="molecule type" value="Genomic_DNA"/>
</dbReference>
<dbReference type="InterPro" id="IPR053860">
    <property type="entry name" value="DUF6932"/>
</dbReference>
<gene>
    <name evidence="2" type="ORF">BECKLPF1236A_GA0070988_100949</name>
    <name evidence="3" type="ORF">BECKLPF1236C_GA0070990_100909</name>
</gene>
<organism evidence="3">
    <name type="scientific">Candidatus Kentrum sp. LPFa</name>
    <dbReference type="NCBI Taxonomy" id="2126335"/>
    <lineage>
        <taxon>Bacteria</taxon>
        <taxon>Pseudomonadati</taxon>
        <taxon>Pseudomonadota</taxon>
        <taxon>Gammaproteobacteria</taxon>
        <taxon>Candidatus Kentrum</taxon>
    </lineage>
</organism>
<dbReference type="Pfam" id="PF22014">
    <property type="entry name" value="DUF6932"/>
    <property type="match status" value="1"/>
</dbReference>
<reference evidence="3" key="1">
    <citation type="submission" date="2019-02" db="EMBL/GenBank/DDBJ databases">
        <authorList>
            <person name="Gruber-Vodicka R. H."/>
            <person name="Seah K. B. B."/>
        </authorList>
    </citation>
    <scope>NUCLEOTIDE SEQUENCE</scope>
    <source>
        <strain evidence="2">BECK_S312</strain>
        <strain evidence="3">BECK_S426</strain>
    </source>
</reference>
<name>A0A450XKA1_9GAMM</name>
<feature type="region of interest" description="Disordered" evidence="1">
    <location>
        <begin position="118"/>
        <end position="148"/>
    </location>
</feature>